<gene>
    <name evidence="1" type="ORF">LCGC14_1544500</name>
</gene>
<comment type="caution">
    <text evidence="1">The sequence shown here is derived from an EMBL/GenBank/DDBJ whole genome shotgun (WGS) entry which is preliminary data.</text>
</comment>
<proteinExistence type="predicted"/>
<accession>A0A0F9LST7</accession>
<name>A0A0F9LST7_9ZZZZ</name>
<protein>
    <submittedName>
        <fullName evidence="1">Uncharacterized protein</fullName>
    </submittedName>
</protein>
<dbReference type="AlphaFoldDB" id="A0A0F9LST7"/>
<organism evidence="1">
    <name type="scientific">marine sediment metagenome</name>
    <dbReference type="NCBI Taxonomy" id="412755"/>
    <lineage>
        <taxon>unclassified sequences</taxon>
        <taxon>metagenomes</taxon>
        <taxon>ecological metagenomes</taxon>
    </lineage>
</organism>
<sequence>MILDYGLYCGLLEKKIDILIEILDNDNKDIDYDDVPDLIDINNRIRILKGSE</sequence>
<dbReference type="EMBL" id="LAZR01011729">
    <property type="protein sequence ID" value="KKM60167.1"/>
    <property type="molecule type" value="Genomic_DNA"/>
</dbReference>
<reference evidence="1" key="1">
    <citation type="journal article" date="2015" name="Nature">
        <title>Complex archaea that bridge the gap between prokaryotes and eukaryotes.</title>
        <authorList>
            <person name="Spang A."/>
            <person name="Saw J.H."/>
            <person name="Jorgensen S.L."/>
            <person name="Zaremba-Niedzwiedzka K."/>
            <person name="Martijn J."/>
            <person name="Lind A.E."/>
            <person name="van Eijk R."/>
            <person name="Schleper C."/>
            <person name="Guy L."/>
            <person name="Ettema T.J."/>
        </authorList>
    </citation>
    <scope>NUCLEOTIDE SEQUENCE</scope>
</reference>
<evidence type="ECO:0000313" key="1">
    <source>
        <dbReference type="EMBL" id="KKM60167.1"/>
    </source>
</evidence>